<dbReference type="EMBL" id="AP024237">
    <property type="protein sequence ID" value="BCO37724.1"/>
    <property type="molecule type" value="Genomic_DNA"/>
</dbReference>
<keyword evidence="2" id="KW-1185">Reference proteome</keyword>
<gene>
    <name evidence="1" type="ORF">MHEC_41570</name>
</gene>
<name>A0A2G8BJ17_9MYCO</name>
<dbReference type="Proteomes" id="UP000595446">
    <property type="component" value="Chromosome"/>
</dbReference>
<sequence length="142" mass="15362">MPCGKDGPGRVIHRIRAKTSDEYGQPIITVKAVAVHDGRIEIDGDKLRLALWRHDPGVPAVGARCSRGLEAEIPSARNNLKRLMQPYPAGAGGVVPKPGFRAVLRRLHSPHPKLRREATDAAGRRGQSGVRTGTARRKEGVS</sequence>
<evidence type="ECO:0000313" key="2">
    <source>
        <dbReference type="Proteomes" id="UP000595446"/>
    </source>
</evidence>
<reference evidence="1 2" key="1">
    <citation type="submission" date="2020-12" db="EMBL/GenBank/DDBJ databases">
        <title>Complete genome sequence of Mycobacterium heckeshornense JCM 15655T, closely related to a pathogenic non-tuberculous mycobacterial species Mycobacterium xenopi.</title>
        <authorList>
            <person name="Yoshida M."/>
            <person name="Fukano H."/>
            <person name="Asakura T."/>
            <person name="Suzuki M."/>
            <person name="Hoshino Y."/>
        </authorList>
    </citation>
    <scope>NUCLEOTIDE SEQUENCE [LARGE SCALE GENOMIC DNA]</scope>
    <source>
        <strain evidence="1 2">JCM 15655</strain>
    </source>
</reference>
<proteinExistence type="predicted"/>
<evidence type="ECO:0000313" key="1">
    <source>
        <dbReference type="EMBL" id="BCO37724.1"/>
    </source>
</evidence>
<accession>A0A2G8BJ17</accession>
<organism evidence="1 2">
    <name type="scientific">Mycobacterium heckeshornense</name>
    <dbReference type="NCBI Taxonomy" id="110505"/>
    <lineage>
        <taxon>Bacteria</taxon>
        <taxon>Bacillati</taxon>
        <taxon>Actinomycetota</taxon>
        <taxon>Actinomycetes</taxon>
        <taxon>Mycobacteriales</taxon>
        <taxon>Mycobacteriaceae</taxon>
        <taxon>Mycobacterium</taxon>
    </lineage>
</organism>
<dbReference type="AlphaFoldDB" id="A0A2G8BJ17"/>
<protein>
    <submittedName>
        <fullName evidence="1">Uncharacterized protein</fullName>
    </submittedName>
</protein>